<protein>
    <recommendedName>
        <fullName evidence="1">Altered inheritance of mitochondria protein 6</fullName>
    </recommendedName>
</protein>
<sequence length="282" mass="30998">MQAFRRIAVLVLTIAGVLASATAPSIAAPRVKPLPQAHAHNDYEHKRPLFDALDNGFTSVEADIYLVKGALLVGHDVGDLRPDRTLQSLYLEPLRKRVLDNGGKVHPGRPGLFQLLIDLKNTGAATYAELDKVLRSPRYAFMFSQYIAGKVVHSAVDVVVSGDRPRELMSGQRHRFAFYDGRMTDPADLGPGSDAKLAALVSDNWTKLFTWNGAGQMPTAEKAKLRNIVAKAHEAGQRVRFWATPDAPGPQREAVWRELVTFGVDHLNTDDLSGLRAFLTRG</sequence>
<proteinExistence type="predicted"/>
<feature type="chain" id="PRO_5046696125" description="Altered inheritance of mitochondria protein 6" evidence="2">
    <location>
        <begin position="28"/>
        <end position="282"/>
    </location>
</feature>
<dbReference type="InterPro" id="IPR051236">
    <property type="entry name" value="HAT_RTT109-like"/>
</dbReference>
<evidence type="ECO:0000313" key="4">
    <source>
        <dbReference type="Proteomes" id="UP001501747"/>
    </source>
</evidence>
<dbReference type="SUPFAM" id="SSF51695">
    <property type="entry name" value="PLC-like phosphodiesterases"/>
    <property type="match status" value="1"/>
</dbReference>
<dbReference type="InterPro" id="IPR039559">
    <property type="entry name" value="AIM6_PI-PLC-like_dom"/>
</dbReference>
<dbReference type="Proteomes" id="UP001501747">
    <property type="component" value="Unassembled WGS sequence"/>
</dbReference>
<reference evidence="4" key="1">
    <citation type="journal article" date="2019" name="Int. J. Syst. Evol. Microbiol.">
        <title>The Global Catalogue of Microorganisms (GCM) 10K type strain sequencing project: providing services to taxonomists for standard genome sequencing and annotation.</title>
        <authorList>
            <consortium name="The Broad Institute Genomics Platform"/>
            <consortium name="The Broad Institute Genome Sequencing Center for Infectious Disease"/>
            <person name="Wu L."/>
            <person name="Ma J."/>
        </authorList>
    </citation>
    <scope>NUCLEOTIDE SEQUENCE [LARGE SCALE GENOMIC DNA]</scope>
    <source>
        <strain evidence="4">JCM 17342</strain>
    </source>
</reference>
<dbReference type="RefSeq" id="WP_344871421.1">
    <property type="nucleotide sequence ID" value="NZ_BAABAL010000005.1"/>
</dbReference>
<evidence type="ECO:0000256" key="1">
    <source>
        <dbReference type="ARBA" id="ARBA00014286"/>
    </source>
</evidence>
<name>A0ABP7R7K1_9PSEU</name>
<keyword evidence="4" id="KW-1185">Reference proteome</keyword>
<gene>
    <name evidence="3" type="ORF">GCM10022247_11100</name>
</gene>
<organism evidence="3 4">
    <name type="scientific">Allokutzneria multivorans</name>
    <dbReference type="NCBI Taxonomy" id="1142134"/>
    <lineage>
        <taxon>Bacteria</taxon>
        <taxon>Bacillati</taxon>
        <taxon>Actinomycetota</taxon>
        <taxon>Actinomycetes</taxon>
        <taxon>Pseudonocardiales</taxon>
        <taxon>Pseudonocardiaceae</taxon>
        <taxon>Allokutzneria</taxon>
    </lineage>
</organism>
<evidence type="ECO:0000313" key="3">
    <source>
        <dbReference type="EMBL" id="GAA3993514.1"/>
    </source>
</evidence>
<feature type="signal peptide" evidence="2">
    <location>
        <begin position="1"/>
        <end position="27"/>
    </location>
</feature>
<dbReference type="Gene3D" id="3.20.20.190">
    <property type="entry name" value="Phosphatidylinositol (PI) phosphodiesterase"/>
    <property type="match status" value="1"/>
</dbReference>
<dbReference type="EMBL" id="BAABAL010000005">
    <property type="protein sequence ID" value="GAA3993514.1"/>
    <property type="molecule type" value="Genomic_DNA"/>
</dbReference>
<accession>A0ABP7R7K1</accession>
<dbReference type="InterPro" id="IPR017946">
    <property type="entry name" value="PLC-like_Pdiesterase_TIM-brl"/>
</dbReference>
<dbReference type="PANTHER" id="PTHR31571:SF1">
    <property type="entry name" value="ALTERED INHERITANCE OF MITOCHONDRIA PROTEIN 6"/>
    <property type="match status" value="1"/>
</dbReference>
<dbReference type="Pfam" id="PF13653">
    <property type="entry name" value="GDPD_2"/>
    <property type="match status" value="1"/>
</dbReference>
<dbReference type="PANTHER" id="PTHR31571">
    <property type="entry name" value="ALTERED INHERITANCE OF MITOCHONDRIA PROTEIN 6"/>
    <property type="match status" value="1"/>
</dbReference>
<comment type="caution">
    <text evidence="3">The sequence shown here is derived from an EMBL/GenBank/DDBJ whole genome shotgun (WGS) entry which is preliminary data.</text>
</comment>
<dbReference type="CDD" id="cd08577">
    <property type="entry name" value="PI-PLCc_GDPD_SF_unchar3"/>
    <property type="match status" value="1"/>
</dbReference>
<keyword evidence="2" id="KW-0732">Signal</keyword>
<evidence type="ECO:0000256" key="2">
    <source>
        <dbReference type="SAM" id="SignalP"/>
    </source>
</evidence>